<dbReference type="GO" id="GO:0003677">
    <property type="term" value="F:DNA binding"/>
    <property type="evidence" value="ECO:0007669"/>
    <property type="project" value="UniProtKB-KW"/>
</dbReference>
<dbReference type="PROSITE" id="PS51194">
    <property type="entry name" value="HELICASE_CTER"/>
    <property type="match status" value="1"/>
</dbReference>
<dbReference type="EC" id="5.6.2.4" evidence="13 15"/>
<protein>
    <recommendedName>
        <fullName evidence="2 15">ATP-dependent DNA helicase RecG</fullName>
        <ecNumber evidence="13 15">5.6.2.4</ecNumber>
    </recommendedName>
</protein>
<evidence type="ECO:0000256" key="15">
    <source>
        <dbReference type="RuleBase" id="RU363016"/>
    </source>
</evidence>
<evidence type="ECO:0000256" key="2">
    <source>
        <dbReference type="ARBA" id="ARBA00017846"/>
    </source>
</evidence>
<dbReference type="Gene3D" id="3.40.50.300">
    <property type="entry name" value="P-loop containing nucleotide triphosphate hydrolases"/>
    <property type="match status" value="2"/>
</dbReference>
<keyword evidence="10 15" id="KW-0234">DNA repair</keyword>
<dbReference type="InterPro" id="IPR014001">
    <property type="entry name" value="Helicase_ATP-bd"/>
</dbReference>
<dbReference type="Proteomes" id="UP000886787">
    <property type="component" value="Unassembled WGS sequence"/>
</dbReference>
<evidence type="ECO:0000256" key="9">
    <source>
        <dbReference type="ARBA" id="ARBA00023172"/>
    </source>
</evidence>
<evidence type="ECO:0000256" key="4">
    <source>
        <dbReference type="ARBA" id="ARBA00022763"/>
    </source>
</evidence>
<evidence type="ECO:0000259" key="16">
    <source>
        <dbReference type="PROSITE" id="PS51192"/>
    </source>
</evidence>
<keyword evidence="7 15" id="KW-0067">ATP-binding</keyword>
<dbReference type="GO" id="GO:0006281">
    <property type="term" value="P:DNA repair"/>
    <property type="evidence" value="ECO:0007669"/>
    <property type="project" value="UniProtKB-UniRule"/>
</dbReference>
<dbReference type="GO" id="GO:0016787">
    <property type="term" value="F:hydrolase activity"/>
    <property type="evidence" value="ECO:0007669"/>
    <property type="project" value="UniProtKB-KW"/>
</dbReference>
<evidence type="ECO:0000256" key="8">
    <source>
        <dbReference type="ARBA" id="ARBA00023125"/>
    </source>
</evidence>
<evidence type="ECO:0000313" key="18">
    <source>
        <dbReference type="EMBL" id="HIQ80104.1"/>
    </source>
</evidence>
<organism evidence="18 19">
    <name type="scientific">Candidatus Scatavimonas merdigallinarum</name>
    <dbReference type="NCBI Taxonomy" id="2840914"/>
    <lineage>
        <taxon>Bacteria</taxon>
        <taxon>Bacillati</taxon>
        <taxon>Bacillota</taxon>
        <taxon>Clostridia</taxon>
        <taxon>Eubacteriales</taxon>
        <taxon>Oscillospiraceae</taxon>
        <taxon>Oscillospiraceae incertae sedis</taxon>
        <taxon>Candidatus Scatavimonas</taxon>
    </lineage>
</organism>
<dbReference type="SUPFAM" id="SSF52540">
    <property type="entry name" value="P-loop containing nucleoside triphosphate hydrolases"/>
    <property type="match status" value="2"/>
</dbReference>
<sequence>MASLFEKPIETLHGVGKRRGELLRKLGAGTVGDLLRFYPRTYEDHSHPVYIGQAKAGEICCIRATLENSVIERRIPGGRLLSRVDVYDESGRMQITFFNNRFIKNMLKMGETYIFYGKLVQNTGRKEMVSPEFSPLQGGQRVRPVYSVTNGLSSRQVEAAVKEALKLLPQTVKEPIPPDIMKNHALCPLRFAMENIHFPADTAALQAARKRLIFEELLVLNLGLRQLKGRRREETCLRLVRDFSEEFFTRLSFAPTDAQRKAVADCIDDMMCGKSPMNRLVQGDVGSGKTAVAAALCYSAVKNGWQTAYMAPTEILCEQHYSTFCSMLQGTGIRIALLTGSVTPGKKKELRQQLAQGQIDLVIGTHALLSDEVEFRRLGLAVTDEQHRFGVAQRARLLSKGKNPHLLVMSATPIPRTLALIIYGDLDITVMDQLPPGRQKVETFLIDSGKRERMYNFLKKQMDQGRQCYIVCPAVEQGELNLTSVQEYAEDLMAGPFCDYAVGLLHGKMKSVQKDSVMRAFAQGKIALLVATTVVEVGVDVPNAVVMAVENAERFGLSQLHQLRGRVGRGANKSYCILISDAKNEEAVARLHTMCETDNGFAIADADLKLRGPGDFFGARQHGLPDLKIADLADMPNLAAAQSAAQEILSKSPDLSAPAYKSLRAEVARLFGRVGENGLN</sequence>
<comment type="function">
    <text evidence="15">Plays a critical role in recombination and DNA repair. Helps process Holliday junction intermediates to mature products by catalyzing branch migration. Has replication fork regression activity, unwinds stalled or blocked replication forks to make a HJ that can be resolved. Has a DNA unwinding activity characteristic of a DNA helicase with 3'-5' polarity.</text>
</comment>
<dbReference type="PANTHER" id="PTHR47964">
    <property type="entry name" value="ATP-DEPENDENT DNA HELICASE HOMOLOG RECG, CHLOROPLASTIC"/>
    <property type="match status" value="1"/>
</dbReference>
<dbReference type="InterPro" id="IPR004609">
    <property type="entry name" value="ATP-dep_DNA_helicase_RecG"/>
</dbReference>
<evidence type="ECO:0000313" key="19">
    <source>
        <dbReference type="Proteomes" id="UP000886787"/>
    </source>
</evidence>
<dbReference type="NCBIfam" id="TIGR00643">
    <property type="entry name" value="recG"/>
    <property type="match status" value="1"/>
</dbReference>
<feature type="domain" description="Helicase ATP-binding" evidence="16">
    <location>
        <begin position="270"/>
        <end position="431"/>
    </location>
</feature>
<evidence type="ECO:0000256" key="3">
    <source>
        <dbReference type="ARBA" id="ARBA00022741"/>
    </source>
</evidence>
<evidence type="ECO:0000256" key="6">
    <source>
        <dbReference type="ARBA" id="ARBA00022806"/>
    </source>
</evidence>
<dbReference type="GO" id="GO:0043138">
    <property type="term" value="F:3'-5' DNA helicase activity"/>
    <property type="evidence" value="ECO:0007669"/>
    <property type="project" value="UniProtKB-EC"/>
</dbReference>
<dbReference type="GO" id="GO:0006310">
    <property type="term" value="P:DNA recombination"/>
    <property type="evidence" value="ECO:0007669"/>
    <property type="project" value="UniProtKB-UniRule"/>
</dbReference>
<keyword evidence="5 15" id="KW-0378">Hydrolase</keyword>
<dbReference type="InterPro" id="IPR027417">
    <property type="entry name" value="P-loop_NTPase"/>
</dbReference>
<evidence type="ECO:0000256" key="1">
    <source>
        <dbReference type="ARBA" id="ARBA00007504"/>
    </source>
</evidence>
<comment type="similarity">
    <text evidence="1 15">Belongs to the helicase family. RecG subfamily.</text>
</comment>
<dbReference type="InterPro" id="IPR011545">
    <property type="entry name" value="DEAD/DEAH_box_helicase_dom"/>
</dbReference>
<dbReference type="InterPro" id="IPR047112">
    <property type="entry name" value="RecG/Mfd"/>
</dbReference>
<name>A0A9D1CUG3_9FIRM</name>
<evidence type="ECO:0000256" key="14">
    <source>
        <dbReference type="ARBA" id="ARBA00048988"/>
    </source>
</evidence>
<dbReference type="SMART" id="SM00487">
    <property type="entry name" value="DEXDc"/>
    <property type="match status" value="1"/>
</dbReference>
<reference evidence="18" key="1">
    <citation type="submission" date="2020-10" db="EMBL/GenBank/DDBJ databases">
        <authorList>
            <person name="Gilroy R."/>
        </authorList>
    </citation>
    <scope>NUCLEOTIDE SEQUENCE</scope>
    <source>
        <strain evidence="18">ChiSjej1B19-3389</strain>
    </source>
</reference>
<evidence type="ECO:0000256" key="12">
    <source>
        <dbReference type="ARBA" id="ARBA00034617"/>
    </source>
</evidence>
<reference evidence="18" key="2">
    <citation type="journal article" date="2021" name="PeerJ">
        <title>Extensive microbial diversity within the chicken gut microbiome revealed by metagenomics and culture.</title>
        <authorList>
            <person name="Gilroy R."/>
            <person name="Ravi A."/>
            <person name="Getino M."/>
            <person name="Pursley I."/>
            <person name="Horton D.L."/>
            <person name="Alikhan N.F."/>
            <person name="Baker D."/>
            <person name="Gharbi K."/>
            <person name="Hall N."/>
            <person name="Watson M."/>
            <person name="Adriaenssens E.M."/>
            <person name="Foster-Nyarko E."/>
            <person name="Jarju S."/>
            <person name="Secka A."/>
            <person name="Antonio M."/>
            <person name="Oren A."/>
            <person name="Chaudhuri R.R."/>
            <person name="La Ragione R."/>
            <person name="Hildebrand F."/>
            <person name="Pallen M.J."/>
        </authorList>
    </citation>
    <scope>NUCLEOTIDE SEQUENCE</scope>
    <source>
        <strain evidence="18">ChiSjej1B19-3389</strain>
    </source>
</reference>
<keyword evidence="6 15" id="KW-0347">Helicase</keyword>
<dbReference type="Pfam" id="PF17191">
    <property type="entry name" value="RecG_wedge"/>
    <property type="match status" value="1"/>
</dbReference>
<dbReference type="PANTHER" id="PTHR47964:SF1">
    <property type="entry name" value="ATP-DEPENDENT DNA HELICASE HOMOLOG RECG, CHLOROPLASTIC"/>
    <property type="match status" value="1"/>
</dbReference>
<proteinExistence type="inferred from homology"/>
<comment type="catalytic activity">
    <reaction evidence="12 15">
        <text>Couples ATP hydrolysis with the unwinding of duplex DNA by translocating in the 3'-5' direction.</text>
        <dbReference type="EC" id="5.6.2.4"/>
    </reaction>
</comment>
<evidence type="ECO:0000259" key="17">
    <source>
        <dbReference type="PROSITE" id="PS51194"/>
    </source>
</evidence>
<comment type="catalytic activity">
    <reaction evidence="14 15">
        <text>ATP + H2O = ADP + phosphate + H(+)</text>
        <dbReference type="Rhea" id="RHEA:13065"/>
        <dbReference type="ChEBI" id="CHEBI:15377"/>
        <dbReference type="ChEBI" id="CHEBI:15378"/>
        <dbReference type="ChEBI" id="CHEBI:30616"/>
        <dbReference type="ChEBI" id="CHEBI:43474"/>
        <dbReference type="ChEBI" id="CHEBI:456216"/>
        <dbReference type="EC" id="5.6.2.4"/>
    </reaction>
</comment>
<dbReference type="InterPro" id="IPR045562">
    <property type="entry name" value="RecG_dom3_C"/>
</dbReference>
<gene>
    <name evidence="18" type="primary">recG</name>
    <name evidence="18" type="ORF">IAD32_02315</name>
</gene>
<evidence type="ECO:0000256" key="11">
    <source>
        <dbReference type="ARBA" id="ARBA00023235"/>
    </source>
</evidence>
<dbReference type="PROSITE" id="PS51192">
    <property type="entry name" value="HELICASE_ATP_BIND_1"/>
    <property type="match status" value="1"/>
</dbReference>
<dbReference type="CDD" id="cd04488">
    <property type="entry name" value="RecG_wedge_OBF"/>
    <property type="match status" value="1"/>
</dbReference>
<keyword evidence="9 15" id="KW-0233">DNA recombination</keyword>
<keyword evidence="8" id="KW-0238">DNA-binding</keyword>
<dbReference type="SUPFAM" id="SSF50249">
    <property type="entry name" value="Nucleic acid-binding proteins"/>
    <property type="match status" value="1"/>
</dbReference>
<evidence type="ECO:0000256" key="7">
    <source>
        <dbReference type="ARBA" id="ARBA00022840"/>
    </source>
</evidence>
<dbReference type="NCBIfam" id="NF008168">
    <property type="entry name" value="PRK10917.2-2"/>
    <property type="match status" value="1"/>
</dbReference>
<keyword evidence="4 15" id="KW-0227">DNA damage</keyword>
<dbReference type="Pfam" id="PF19833">
    <property type="entry name" value="RecG_dom3_C"/>
    <property type="match status" value="1"/>
</dbReference>
<dbReference type="NCBIfam" id="NF008165">
    <property type="entry name" value="PRK10917.1-3"/>
    <property type="match status" value="1"/>
</dbReference>
<comment type="caution">
    <text evidence="18">The sequence shown here is derived from an EMBL/GenBank/DDBJ whole genome shotgun (WGS) entry which is preliminary data.</text>
</comment>
<dbReference type="Gene3D" id="2.40.50.140">
    <property type="entry name" value="Nucleic acid-binding proteins"/>
    <property type="match status" value="1"/>
</dbReference>
<dbReference type="Pfam" id="PF00270">
    <property type="entry name" value="DEAD"/>
    <property type="match status" value="1"/>
</dbReference>
<keyword evidence="3 15" id="KW-0547">Nucleotide-binding</keyword>
<evidence type="ECO:0000256" key="13">
    <source>
        <dbReference type="ARBA" id="ARBA00034808"/>
    </source>
</evidence>
<dbReference type="InterPro" id="IPR012340">
    <property type="entry name" value="NA-bd_OB-fold"/>
</dbReference>
<dbReference type="GO" id="GO:0005524">
    <property type="term" value="F:ATP binding"/>
    <property type="evidence" value="ECO:0007669"/>
    <property type="project" value="UniProtKB-KW"/>
</dbReference>
<accession>A0A9D1CUG3</accession>
<evidence type="ECO:0000256" key="5">
    <source>
        <dbReference type="ARBA" id="ARBA00022801"/>
    </source>
</evidence>
<dbReference type="EMBL" id="DVFW01000015">
    <property type="protein sequence ID" value="HIQ80104.1"/>
    <property type="molecule type" value="Genomic_DNA"/>
</dbReference>
<dbReference type="SMART" id="SM00490">
    <property type="entry name" value="HELICc"/>
    <property type="match status" value="1"/>
</dbReference>
<dbReference type="InterPro" id="IPR001650">
    <property type="entry name" value="Helicase_C-like"/>
</dbReference>
<dbReference type="CDD" id="cd17992">
    <property type="entry name" value="DEXHc_RecG"/>
    <property type="match status" value="1"/>
</dbReference>
<keyword evidence="11" id="KW-0413">Isomerase</keyword>
<evidence type="ECO:0000256" key="10">
    <source>
        <dbReference type="ARBA" id="ARBA00023204"/>
    </source>
</evidence>
<dbReference type="InterPro" id="IPR033454">
    <property type="entry name" value="RecG_wedge"/>
</dbReference>
<feature type="domain" description="Helicase C-terminal" evidence="17">
    <location>
        <begin position="450"/>
        <end position="614"/>
    </location>
</feature>
<dbReference type="Pfam" id="PF00271">
    <property type="entry name" value="Helicase_C"/>
    <property type="match status" value="1"/>
</dbReference>
<dbReference type="AlphaFoldDB" id="A0A9D1CUG3"/>